<feature type="compositionally biased region" description="Low complexity" evidence="5">
    <location>
        <begin position="366"/>
        <end position="377"/>
    </location>
</feature>
<dbReference type="OrthoDB" id="5866312at2759"/>
<feature type="compositionally biased region" description="Polar residues" evidence="5">
    <location>
        <begin position="312"/>
        <end position="323"/>
    </location>
</feature>
<dbReference type="InterPro" id="IPR000837">
    <property type="entry name" value="AP-1"/>
</dbReference>
<dbReference type="GO" id="GO:0005634">
    <property type="term" value="C:nucleus"/>
    <property type="evidence" value="ECO:0007669"/>
    <property type="project" value="TreeGrafter"/>
</dbReference>
<dbReference type="InterPro" id="IPR004827">
    <property type="entry name" value="bZIP"/>
</dbReference>
<accession>A0A8J1U2L6</accession>
<evidence type="ECO:0000313" key="6">
    <source>
        <dbReference type="EMBL" id="CAH1791743.1"/>
    </source>
</evidence>
<dbReference type="EMBL" id="CAIIXF020000008">
    <property type="protein sequence ID" value="CAH1791743.1"/>
    <property type="molecule type" value="Genomic_DNA"/>
</dbReference>
<keyword evidence="2" id="KW-0238">DNA-binding</keyword>
<name>A0A8J1U2L6_OWEFU</name>
<keyword evidence="7" id="KW-1185">Reference proteome</keyword>
<dbReference type="FunFam" id="1.20.5.170:FF:000006">
    <property type="entry name" value="fos-related antigen 2 isoform X1"/>
    <property type="match status" value="1"/>
</dbReference>
<organism evidence="6 7">
    <name type="scientific">Owenia fusiformis</name>
    <name type="common">Polychaete worm</name>
    <dbReference type="NCBI Taxonomy" id="6347"/>
    <lineage>
        <taxon>Eukaryota</taxon>
        <taxon>Metazoa</taxon>
        <taxon>Spiralia</taxon>
        <taxon>Lophotrochozoa</taxon>
        <taxon>Annelida</taxon>
        <taxon>Polychaeta</taxon>
        <taxon>Sedentaria</taxon>
        <taxon>Canalipalpata</taxon>
        <taxon>Sabellida</taxon>
        <taxon>Oweniida</taxon>
        <taxon>Oweniidae</taxon>
        <taxon>Owenia</taxon>
    </lineage>
</organism>
<feature type="coiled-coil region" evidence="4">
    <location>
        <begin position="186"/>
        <end position="227"/>
    </location>
</feature>
<evidence type="ECO:0000256" key="5">
    <source>
        <dbReference type="SAM" id="MobiDB-lite"/>
    </source>
</evidence>
<dbReference type="PRINTS" id="PR00042">
    <property type="entry name" value="LEUZIPPRFOS"/>
</dbReference>
<evidence type="ECO:0000313" key="7">
    <source>
        <dbReference type="Proteomes" id="UP000749559"/>
    </source>
</evidence>
<dbReference type="SUPFAM" id="SSF57959">
    <property type="entry name" value="Leucine zipper domain"/>
    <property type="match status" value="1"/>
</dbReference>
<comment type="caution">
    <text evidence="6">The sequence shown here is derived from an EMBL/GenBank/DDBJ whole genome shotgun (WGS) entry which is preliminary data.</text>
</comment>
<dbReference type="PROSITE" id="PS00036">
    <property type="entry name" value="BZIP_BASIC"/>
    <property type="match status" value="1"/>
</dbReference>
<keyword evidence="3" id="KW-0804">Transcription</keyword>
<evidence type="ECO:0000256" key="4">
    <source>
        <dbReference type="SAM" id="Coils"/>
    </source>
</evidence>
<dbReference type="CDD" id="cd14721">
    <property type="entry name" value="bZIP_Fos"/>
    <property type="match status" value="1"/>
</dbReference>
<dbReference type="PANTHER" id="PTHR23351:SF24">
    <property type="entry name" value="ACTIVATING TRANSCRIPTION FACTOR 3-RELATED"/>
    <property type="match status" value="1"/>
</dbReference>
<dbReference type="AlphaFoldDB" id="A0A8J1U2L6"/>
<evidence type="ECO:0000256" key="1">
    <source>
        <dbReference type="ARBA" id="ARBA00023015"/>
    </source>
</evidence>
<gene>
    <name evidence="6" type="ORF">OFUS_LOCUS16795</name>
</gene>
<keyword evidence="1" id="KW-0805">Transcription regulation</keyword>
<dbReference type="PROSITE" id="PS50217">
    <property type="entry name" value="BZIP"/>
    <property type="match status" value="1"/>
</dbReference>
<feature type="region of interest" description="Disordered" evidence="5">
    <location>
        <begin position="12"/>
        <end position="40"/>
    </location>
</feature>
<dbReference type="PANTHER" id="PTHR23351">
    <property type="entry name" value="FOS TRANSCRIPTION FACTOR-RELATED"/>
    <property type="match status" value="1"/>
</dbReference>
<dbReference type="Proteomes" id="UP000749559">
    <property type="component" value="Unassembled WGS sequence"/>
</dbReference>
<keyword evidence="4" id="KW-0175">Coiled coil</keyword>
<proteinExistence type="predicted"/>
<feature type="region of interest" description="Disordered" evidence="5">
    <location>
        <begin position="91"/>
        <end position="115"/>
    </location>
</feature>
<evidence type="ECO:0000256" key="2">
    <source>
        <dbReference type="ARBA" id="ARBA00023125"/>
    </source>
</evidence>
<dbReference type="Gene3D" id="1.20.5.170">
    <property type="match status" value="1"/>
</dbReference>
<dbReference type="GO" id="GO:0000978">
    <property type="term" value="F:RNA polymerase II cis-regulatory region sequence-specific DNA binding"/>
    <property type="evidence" value="ECO:0007669"/>
    <property type="project" value="TreeGrafter"/>
</dbReference>
<dbReference type="InterPro" id="IPR046347">
    <property type="entry name" value="bZIP_sf"/>
</dbReference>
<protein>
    <submittedName>
        <fullName evidence="6">Uncharacterized protein</fullName>
    </submittedName>
</protein>
<feature type="compositionally biased region" description="Low complexity" evidence="5">
    <location>
        <begin position="275"/>
        <end position="288"/>
    </location>
</feature>
<reference evidence="6" key="1">
    <citation type="submission" date="2022-03" db="EMBL/GenBank/DDBJ databases">
        <authorList>
            <person name="Martin C."/>
        </authorList>
    </citation>
    <scope>NUCLEOTIDE SEQUENCE</scope>
</reference>
<evidence type="ECO:0000256" key="3">
    <source>
        <dbReference type="ARBA" id="ARBA00023163"/>
    </source>
</evidence>
<dbReference type="Pfam" id="PF00170">
    <property type="entry name" value="bZIP_1"/>
    <property type="match status" value="1"/>
</dbReference>
<dbReference type="SMART" id="SM00338">
    <property type="entry name" value="BRLZ"/>
    <property type="match status" value="1"/>
</dbReference>
<sequence length="386" mass="42199">MILTNMYNNNPTANLSHYPSGGPAPGYQPEYDMKTTAQTGGYDVPQDLSFSTAYGCTSGATATTPSFSAQTSLPNFEAPFIDLQPIVSNNNTQQSSGFVPPLVEPQGYNNYDNGKNSQWMPQHANNQHRNVAMVRPNMAMPQIRGTFISRRPHDEINPEEAHRKRVRRERNKLAAARCRQRRTDLTNKLMDETEVLEDEQHNLEDQIEKLRQQKEQYEFILKAHQASCKAPEDVRCKPLPTPTPISASVSVIVKQEPKTQHDDFYMKGDEYDALSPSSTCSSEVSSNSMTQTKMAAPAAPVARPHTLPIPASSANSTSTSVPTKAQARSALTPGSVFTLGFETMLDGSTGLTPIAGPSCASQAQRNSSDSSNNSDNNMASPTLMAL</sequence>
<feature type="region of interest" description="Disordered" evidence="5">
    <location>
        <begin position="275"/>
        <end position="329"/>
    </location>
</feature>
<dbReference type="GO" id="GO:0000981">
    <property type="term" value="F:DNA-binding transcription factor activity, RNA polymerase II-specific"/>
    <property type="evidence" value="ECO:0007669"/>
    <property type="project" value="TreeGrafter"/>
</dbReference>
<feature type="region of interest" description="Disordered" evidence="5">
    <location>
        <begin position="355"/>
        <end position="386"/>
    </location>
</feature>